<dbReference type="InterPro" id="IPR006433">
    <property type="entry name" value="Prohead_protease"/>
</dbReference>
<protein>
    <recommendedName>
        <fullName evidence="5">Prohead serine protease domain-containing protein</fullName>
    </recommendedName>
</protein>
<reference evidence="6" key="1">
    <citation type="journal article" date="2015" name="Nature">
        <title>Complex archaea that bridge the gap between prokaryotes and eukaryotes.</title>
        <authorList>
            <person name="Spang A."/>
            <person name="Saw J.H."/>
            <person name="Jorgensen S.L."/>
            <person name="Zaremba-Niedzwiedzka K."/>
            <person name="Martijn J."/>
            <person name="Lind A.E."/>
            <person name="van Eijk R."/>
            <person name="Schleper C."/>
            <person name="Guy L."/>
            <person name="Ettema T.J."/>
        </authorList>
    </citation>
    <scope>NUCLEOTIDE SEQUENCE</scope>
</reference>
<gene>
    <name evidence="6" type="ORF">LCGC14_0648200</name>
</gene>
<evidence type="ECO:0000256" key="4">
    <source>
        <dbReference type="SAM" id="MobiDB-lite"/>
    </source>
</evidence>
<dbReference type="AlphaFoldDB" id="A0A0F9RGT8"/>
<keyword evidence="3" id="KW-0378">Hydrolase</keyword>
<evidence type="ECO:0000313" key="6">
    <source>
        <dbReference type="EMBL" id="KKN48922.1"/>
    </source>
</evidence>
<keyword evidence="2" id="KW-0645">Protease</keyword>
<evidence type="ECO:0000256" key="2">
    <source>
        <dbReference type="ARBA" id="ARBA00022670"/>
    </source>
</evidence>
<feature type="domain" description="Prohead serine protease" evidence="5">
    <location>
        <begin position="20"/>
        <end position="157"/>
    </location>
</feature>
<evidence type="ECO:0000256" key="1">
    <source>
        <dbReference type="ARBA" id="ARBA00022612"/>
    </source>
</evidence>
<dbReference type="InterPro" id="IPR054613">
    <property type="entry name" value="Peptidase_S78_dom"/>
</dbReference>
<organism evidence="6">
    <name type="scientific">marine sediment metagenome</name>
    <dbReference type="NCBI Taxonomy" id="412755"/>
    <lineage>
        <taxon>unclassified sequences</taxon>
        <taxon>metagenomes</taxon>
        <taxon>ecological metagenomes</taxon>
    </lineage>
</organism>
<dbReference type="Pfam" id="PF04586">
    <property type="entry name" value="Peptidase_S78"/>
    <property type="match status" value="1"/>
</dbReference>
<accession>A0A0F9RGT8</accession>
<dbReference type="GO" id="GO:0008233">
    <property type="term" value="F:peptidase activity"/>
    <property type="evidence" value="ECO:0007669"/>
    <property type="project" value="UniProtKB-KW"/>
</dbReference>
<dbReference type="GO" id="GO:0006508">
    <property type="term" value="P:proteolysis"/>
    <property type="evidence" value="ECO:0007669"/>
    <property type="project" value="UniProtKB-KW"/>
</dbReference>
<feature type="region of interest" description="Disordered" evidence="4">
    <location>
        <begin position="201"/>
        <end position="276"/>
    </location>
</feature>
<dbReference type="NCBIfam" id="TIGR01543">
    <property type="entry name" value="proheadase_HK97"/>
    <property type="match status" value="1"/>
</dbReference>
<feature type="compositionally biased region" description="Basic and acidic residues" evidence="4">
    <location>
        <begin position="217"/>
        <end position="246"/>
    </location>
</feature>
<evidence type="ECO:0000256" key="3">
    <source>
        <dbReference type="ARBA" id="ARBA00022801"/>
    </source>
</evidence>
<proteinExistence type="predicted"/>
<evidence type="ECO:0000259" key="5">
    <source>
        <dbReference type="Pfam" id="PF04586"/>
    </source>
</evidence>
<comment type="caution">
    <text evidence="6">The sequence shown here is derived from an EMBL/GenBank/DDBJ whole genome shotgun (WGS) entry which is preliminary data.</text>
</comment>
<name>A0A0F9RGT8_9ZZZZ</name>
<dbReference type="EMBL" id="LAZR01001196">
    <property type="protein sequence ID" value="KKN48922.1"/>
    <property type="molecule type" value="Genomic_DNA"/>
</dbReference>
<keyword evidence="1" id="KW-1188">Viral release from host cell</keyword>
<sequence length="276" mass="30862">MTEEVEYRSIETELRVDLSKRKIIGLANVFGNQDAFGTVFDKGAFKKTIRDKFNGGKGKIKFLFNHDPFSMIGTLTKLKEGEEGLEFEGIVSDTPLGNEILTLVQDKALTDNSIGFRRQKTNVDENDEDHPVLHFVQVELFDVSPVTFGANDKAVITGVRYRGGLPDIDELAEAVAKRVMVVVPDLSDLLERTAQMSEDKWMLVKRPEGEENVNQTEEAHSSQEERGKVNSNDSKHTSDGKSKSEDNIDNDSDASQARLRMQKARLDVAEQETQVA</sequence>